<dbReference type="Pfam" id="PF13558">
    <property type="entry name" value="SbcC_Walker_B"/>
    <property type="match status" value="1"/>
</dbReference>
<evidence type="ECO:0000313" key="2">
    <source>
        <dbReference type="EMBL" id="TQM08987.1"/>
    </source>
</evidence>
<dbReference type="OrthoDB" id="8527901at2"/>
<feature type="coiled-coil region" evidence="1">
    <location>
        <begin position="445"/>
        <end position="479"/>
    </location>
</feature>
<keyword evidence="3" id="KW-1185">Reference proteome</keyword>
<name>A0A543DI23_9PSEU</name>
<keyword evidence="1" id="KW-0175">Coiled coil</keyword>
<comment type="caution">
    <text evidence="2">The sequence shown here is derived from an EMBL/GenBank/DDBJ whole genome shotgun (WGS) entry which is preliminary data.</text>
</comment>
<evidence type="ECO:0000256" key="1">
    <source>
        <dbReference type="SAM" id="Coils"/>
    </source>
</evidence>
<proteinExistence type="predicted"/>
<organism evidence="2 3">
    <name type="scientific">Pseudonocardia kunmingensis</name>
    <dbReference type="NCBI Taxonomy" id="630975"/>
    <lineage>
        <taxon>Bacteria</taxon>
        <taxon>Bacillati</taxon>
        <taxon>Actinomycetota</taxon>
        <taxon>Actinomycetes</taxon>
        <taxon>Pseudonocardiales</taxon>
        <taxon>Pseudonocardiaceae</taxon>
        <taxon>Pseudonocardia</taxon>
    </lineage>
</organism>
<dbReference type="EMBL" id="VFPA01000003">
    <property type="protein sequence ID" value="TQM08987.1"/>
    <property type="molecule type" value="Genomic_DNA"/>
</dbReference>
<protein>
    <submittedName>
        <fullName evidence="2">Uncharacterized protein (TIGR02680 family)</fullName>
    </submittedName>
</protein>
<feature type="coiled-coil region" evidence="1">
    <location>
        <begin position="870"/>
        <end position="929"/>
    </location>
</feature>
<evidence type="ECO:0000313" key="3">
    <source>
        <dbReference type="Proteomes" id="UP000315677"/>
    </source>
</evidence>
<dbReference type="SUPFAM" id="SSF52540">
    <property type="entry name" value="P-loop containing nucleoside triphosphate hydrolases"/>
    <property type="match status" value="1"/>
</dbReference>
<accession>A0A543DI23</accession>
<dbReference type="NCBIfam" id="TIGR02680">
    <property type="entry name" value="TIGR02680 family protein"/>
    <property type="match status" value="1"/>
</dbReference>
<gene>
    <name evidence="2" type="ORF">FB558_4728</name>
</gene>
<dbReference type="InterPro" id="IPR013496">
    <property type="entry name" value="CHP02680"/>
</dbReference>
<sequence>MSGRFHLSRAGVLNVWQYDDQVFEFAEGRLLLRGSNGAGKSKTLEMLLPFVLDGDKARMTASGRHHTSLLWLMLDGYSGQNRAGYLWVEFATSDESFTCGIGVRASQSARQATAWYFTVPGRVGEDLTLEDDAGPLARERLRAAVEERGGHFFDSPRAYKQHVGRTLFGLEPLQYDELLRLLYWLRQPQVGEDIEPARLAEQLVQALPQIDDDAVRSAGDTFDELAAFGEQLDRQRRSADGVAAFARVYADYAREVLRARGSEVAASHSERTRRAREVDRCAAQLSEIVSERESAQGERAEAGLERSKINARLAELRADPLMRTERELAGRRSLATERQLAAERAAAAAASARHRAEQSGARVRTDADQLGRDLRGFAGAAGGHAAELSRVGARAVPVIAPALHEPSLSEAADAHALVDATDRHRASIDAVRPALGELRAAVQVVEEALSAFDKAAAERERAEAAAATAEQQAEAERGRLADARGSAERAESAYSAALDGWRAAPEAIGFELPGELTAEAVAAVPAAARAAAEPVRERLRAERAGAAANRTAAERALDEAGRRRAGILAEADPAPADPTWARSPRDTADGAPLWRLIDFTEGLEDAKRAGVEAALEASGLLDAWVRADGAVLDAARNDTVLPAGPAVAGPTLAALVVPDPPDAGPVSADVVAGVLARVAVVPHAGAEPPADAVVAVDGGWRLGPLTGRATKRAAQYIGATARAAERVRRLAELDTLIAVHTEARESAALAEQAAAESARAVEGWLATAPPTDELIAAWTRLEERTRAAERVERIASEAEETATRARSVETGKRRELHEIAAGHGLPTEAGSLASRREALRALDTALAAHLERGNALATRLLRWADDASAYEILLAEADDTAREAAEAEGRAAEARAAADELEVTIDAPLREIRHRIELAEQSDARLRRREGELGTRIEALLTAGGAAEQALRDAEGRLAEHEPVLAAAVAAIAALSEVPGLLESGDDRAGVVRAAPTPTEVDEVAATLGVARGFSAGSPVPAAVLALARRFAALPAPSRPGTTTAVFAAWQEAASGPAGDVDPRVVDEGVALAVIGRDDAGEHPIGVLAERLTAAVARDADLLTERERRLFEEHILGDLGESLRSRRLEAEELVTEMNNQLRGVSTSQGIQVQLRWTLRDDVSGDARRAVELLGRPVGALLPGERRELRDALHRLIEASRADAPEDSYTEHLTRALDYRRWFAFLIRYTRPETTGTWHDLHRRSPLSQGEQKVVCYLPLFAAAAAHFSSLAGAAPHSPRFVLLDDAFPKIDIRTHPLLFGLLVQLDLDFVITSERLWGDHATVPSLAIYEALRDPNERGIAQYRHTWDGQRLHAIG</sequence>
<dbReference type="Proteomes" id="UP000315677">
    <property type="component" value="Unassembled WGS sequence"/>
</dbReference>
<dbReference type="InterPro" id="IPR027417">
    <property type="entry name" value="P-loop_NTPase"/>
</dbReference>
<reference evidence="2 3" key="1">
    <citation type="submission" date="2019-06" db="EMBL/GenBank/DDBJ databases">
        <title>Sequencing the genomes of 1000 actinobacteria strains.</title>
        <authorList>
            <person name="Klenk H.-P."/>
        </authorList>
    </citation>
    <scope>NUCLEOTIDE SEQUENCE [LARGE SCALE GENOMIC DNA]</scope>
    <source>
        <strain evidence="2 3">DSM 45301</strain>
    </source>
</reference>
<dbReference type="RefSeq" id="WP_142056864.1">
    <property type="nucleotide sequence ID" value="NZ_VFPA01000003.1"/>
</dbReference>